<sequence length="326" mass="36224">MKKVAPKLEHPFPFDPTYGYDLDSLLRIPLPEEPADFRHFWEATYAETRAIPLRLTSREIPSPRAEFELYEVEYDSLGGVRIGAWITVPKSDHHRGGWVIYHGYGGRGEPDFDLPAPLGPAIFPCARGFNRSSHPDIPGEAGNHVVHGITSRETYIHRGCVADAWQAASVLIEMFPGTAEDLRYMGGSFGGGMGALTIPWDSRFHKAYLDIPSFGNHPLRVAVPCAGSGAAVREYWLARPEVMKVLSYFDGATAARHIRIPTFVSPALFDPAVPPQGQFSIYNAIPGPKELYVRSAAHFACRYEITEGEELHSLLGEWFSRNHPVP</sequence>
<dbReference type="InterPro" id="IPR029058">
    <property type="entry name" value="AB_hydrolase_fold"/>
</dbReference>
<dbReference type="OrthoDB" id="9770528at2"/>
<protein>
    <submittedName>
        <fullName evidence="3">Cephalosporin-C deacetylase</fullName>
    </submittedName>
</protein>
<dbReference type="SUPFAM" id="SSF53474">
    <property type="entry name" value="alpha/beta-Hydrolases"/>
    <property type="match status" value="1"/>
</dbReference>
<dbReference type="GO" id="GO:0052689">
    <property type="term" value="F:carboxylic ester hydrolase activity"/>
    <property type="evidence" value="ECO:0007669"/>
    <property type="project" value="TreeGrafter"/>
</dbReference>
<evidence type="ECO:0000313" key="3">
    <source>
        <dbReference type="EMBL" id="GAT31791.1"/>
    </source>
</evidence>
<evidence type="ECO:0000256" key="1">
    <source>
        <dbReference type="PIRSR" id="PIRSR639069-2"/>
    </source>
</evidence>
<dbReference type="GO" id="GO:0005976">
    <property type="term" value="P:polysaccharide metabolic process"/>
    <property type="evidence" value="ECO:0007669"/>
    <property type="project" value="TreeGrafter"/>
</dbReference>
<dbReference type="RefSeq" id="WP_075077670.1">
    <property type="nucleotide sequence ID" value="NZ_BDCO01000002.1"/>
</dbReference>
<proteinExistence type="predicted"/>
<keyword evidence="4" id="KW-1185">Reference proteome</keyword>
<dbReference type="InterPro" id="IPR008391">
    <property type="entry name" value="AXE1_dom"/>
</dbReference>
<dbReference type="InParanoid" id="A0A146G298"/>
<evidence type="ECO:0000313" key="4">
    <source>
        <dbReference type="Proteomes" id="UP000076023"/>
    </source>
</evidence>
<feature type="binding site" evidence="1">
    <location>
        <position position="104"/>
    </location>
    <ligand>
        <name>substrate</name>
    </ligand>
</feature>
<feature type="domain" description="Acetyl xylan esterase" evidence="2">
    <location>
        <begin position="32"/>
        <end position="294"/>
    </location>
</feature>
<organism evidence="3 4">
    <name type="scientific">Terrimicrobium sacchariphilum</name>
    <dbReference type="NCBI Taxonomy" id="690879"/>
    <lineage>
        <taxon>Bacteria</taxon>
        <taxon>Pseudomonadati</taxon>
        <taxon>Verrucomicrobiota</taxon>
        <taxon>Terrimicrobiia</taxon>
        <taxon>Terrimicrobiales</taxon>
        <taxon>Terrimicrobiaceae</taxon>
        <taxon>Terrimicrobium</taxon>
    </lineage>
</organism>
<dbReference type="EMBL" id="BDCO01000002">
    <property type="protein sequence ID" value="GAT31791.1"/>
    <property type="molecule type" value="Genomic_DNA"/>
</dbReference>
<reference evidence="4" key="1">
    <citation type="journal article" date="2017" name="Genome Announc.">
        <title>Draft Genome Sequence of Terrimicrobium sacchariphilum NM-5T, a Facultative Anaerobic Soil Bacterium of the Class Spartobacteria.</title>
        <authorList>
            <person name="Qiu Y.L."/>
            <person name="Tourlousse D.M."/>
            <person name="Matsuura N."/>
            <person name="Ohashi A."/>
            <person name="Sekiguchi Y."/>
        </authorList>
    </citation>
    <scope>NUCLEOTIDE SEQUENCE [LARGE SCALE GENOMIC DNA]</scope>
    <source>
        <strain evidence="4">NM-5</strain>
    </source>
</reference>
<dbReference type="InterPro" id="IPR039069">
    <property type="entry name" value="CE7"/>
</dbReference>
<dbReference type="STRING" id="690879.TSACC_2185"/>
<gene>
    <name evidence="3" type="ORF">TSACC_2185</name>
</gene>
<comment type="caution">
    <text evidence="3">The sequence shown here is derived from an EMBL/GenBank/DDBJ whole genome shotgun (WGS) entry which is preliminary data.</text>
</comment>
<dbReference type="Proteomes" id="UP000076023">
    <property type="component" value="Unassembled WGS sequence"/>
</dbReference>
<accession>A0A146G298</accession>
<dbReference type="PANTHER" id="PTHR40111:SF1">
    <property type="entry name" value="CEPHALOSPORIN-C DEACETYLASE"/>
    <property type="match status" value="1"/>
</dbReference>
<dbReference type="Pfam" id="PF05448">
    <property type="entry name" value="AXE1"/>
    <property type="match status" value="1"/>
</dbReference>
<dbReference type="AlphaFoldDB" id="A0A146G298"/>
<evidence type="ECO:0000259" key="2">
    <source>
        <dbReference type="Pfam" id="PF05448"/>
    </source>
</evidence>
<dbReference type="Gene3D" id="3.40.50.1820">
    <property type="entry name" value="alpha/beta hydrolase"/>
    <property type="match status" value="1"/>
</dbReference>
<name>A0A146G298_TERSA</name>
<dbReference type="PANTHER" id="PTHR40111">
    <property type="entry name" value="CEPHALOSPORIN-C DEACETYLASE"/>
    <property type="match status" value="1"/>
</dbReference>